<dbReference type="InterPro" id="IPR011990">
    <property type="entry name" value="TPR-like_helical_dom_sf"/>
</dbReference>
<proteinExistence type="predicted"/>
<evidence type="ECO:0000313" key="1">
    <source>
        <dbReference type="EMBL" id="PHZ84779.1"/>
    </source>
</evidence>
<accession>A0A2G4YR30</accession>
<protein>
    <submittedName>
        <fullName evidence="1">Uncharacterized protein</fullName>
    </submittedName>
</protein>
<keyword evidence="2" id="KW-1185">Reference proteome</keyword>
<reference evidence="1 2" key="1">
    <citation type="submission" date="2017-10" db="EMBL/GenBank/DDBJ databases">
        <title>Frigbacter circumglobatus gen. nov. sp. nov., isolated from sediment cultured in situ.</title>
        <authorList>
            <person name="Zhao Z."/>
        </authorList>
    </citation>
    <scope>NUCLEOTIDE SEQUENCE [LARGE SCALE GENOMIC DNA]</scope>
    <source>
        <strain evidence="1 2">ZYL</strain>
    </source>
</reference>
<dbReference type="Proteomes" id="UP000229730">
    <property type="component" value="Unassembled WGS sequence"/>
</dbReference>
<dbReference type="EMBL" id="PDEM01000022">
    <property type="protein sequence ID" value="PHZ84779.1"/>
    <property type="molecule type" value="Genomic_DNA"/>
</dbReference>
<organism evidence="1 2">
    <name type="scientific">Paremcibacter congregatus</name>
    <dbReference type="NCBI Taxonomy" id="2043170"/>
    <lineage>
        <taxon>Bacteria</taxon>
        <taxon>Pseudomonadati</taxon>
        <taxon>Pseudomonadota</taxon>
        <taxon>Alphaproteobacteria</taxon>
        <taxon>Emcibacterales</taxon>
        <taxon>Emcibacteraceae</taxon>
        <taxon>Paremcibacter</taxon>
    </lineage>
</organism>
<dbReference type="AlphaFoldDB" id="A0A2G4YR30"/>
<evidence type="ECO:0000313" key="2">
    <source>
        <dbReference type="Proteomes" id="UP000229730"/>
    </source>
</evidence>
<name>A0A2G4YR30_9PROT</name>
<dbReference type="RefSeq" id="WP_099472829.1">
    <property type="nucleotide sequence ID" value="NZ_CP041025.1"/>
</dbReference>
<dbReference type="OrthoDB" id="8517954at2"/>
<dbReference type="Gene3D" id="1.25.40.10">
    <property type="entry name" value="Tetratricopeptide repeat domain"/>
    <property type="match status" value="1"/>
</dbReference>
<sequence length="240" mass="28027">MKRKLCYLPFLLVFLLVFLLGFLLVVDQASAGQTKWTEEKIGKVAIKADNAAKRKQWGRAIKYGEKMLEGSELLYGSEATYTITRLKTLNRYYDHAGRLSQISERVKKAYLLSKEKFKPTHNTANTSRLLYYKLLVSQKEFQAAIPLIQENISILTGSKEDKFRKLHYLEQLHGLYGLTAQLLEREKVLLELLELNKRLVSTQLDDNIKIIMNLAKTYCLQKKFNEFDQLMQRYDLKFEC</sequence>
<dbReference type="InParanoid" id="A0A2G4YR30"/>
<comment type="caution">
    <text evidence="1">The sequence shown here is derived from an EMBL/GenBank/DDBJ whole genome shotgun (WGS) entry which is preliminary data.</text>
</comment>
<gene>
    <name evidence="1" type="ORF">CRD36_10130</name>
</gene>